<dbReference type="PANTHER" id="PTHR44196">
    <property type="entry name" value="DEHYDROGENASE/REDUCTASE SDR FAMILY MEMBER 7B"/>
    <property type="match status" value="1"/>
</dbReference>
<name>A0A926NCC8_9BACL</name>
<reference evidence="4" key="1">
    <citation type="submission" date="2020-09" db="EMBL/GenBank/DDBJ databases">
        <title>A novel bacterium of genus Hazenella, isolated from South China Sea.</title>
        <authorList>
            <person name="Huang H."/>
            <person name="Mo K."/>
            <person name="Hu Y."/>
        </authorList>
    </citation>
    <scope>NUCLEOTIDE SEQUENCE</scope>
    <source>
        <strain evidence="4">IB182357</strain>
    </source>
</reference>
<dbReference type="AlphaFoldDB" id="A0A926NCC8"/>
<dbReference type="RefSeq" id="WP_191141289.1">
    <property type="nucleotide sequence ID" value="NZ_JACXAH010000002.1"/>
</dbReference>
<comment type="caution">
    <text evidence="4">The sequence shown here is derived from an EMBL/GenBank/DDBJ whole genome shotgun (WGS) entry which is preliminary data.</text>
</comment>
<comment type="similarity">
    <text evidence="1 3">Belongs to the short-chain dehydrogenases/reductases (SDR) family.</text>
</comment>
<dbReference type="Pfam" id="PF00106">
    <property type="entry name" value="adh_short"/>
    <property type="match status" value="1"/>
</dbReference>
<evidence type="ECO:0000313" key="4">
    <source>
        <dbReference type="EMBL" id="MBD1370818.1"/>
    </source>
</evidence>
<dbReference type="GO" id="GO:0016020">
    <property type="term" value="C:membrane"/>
    <property type="evidence" value="ECO:0007669"/>
    <property type="project" value="TreeGrafter"/>
</dbReference>
<evidence type="ECO:0000256" key="3">
    <source>
        <dbReference type="RuleBase" id="RU000363"/>
    </source>
</evidence>
<dbReference type="Proteomes" id="UP000661691">
    <property type="component" value="Unassembled WGS sequence"/>
</dbReference>
<protein>
    <submittedName>
        <fullName evidence="4">SDR family oxidoreductase</fullName>
    </submittedName>
</protein>
<evidence type="ECO:0000256" key="1">
    <source>
        <dbReference type="ARBA" id="ARBA00006484"/>
    </source>
</evidence>
<proteinExistence type="inferred from homology"/>
<dbReference type="EMBL" id="JACXAH010000002">
    <property type="protein sequence ID" value="MBD1370818.1"/>
    <property type="molecule type" value="Genomic_DNA"/>
</dbReference>
<evidence type="ECO:0000313" key="5">
    <source>
        <dbReference type="Proteomes" id="UP000661691"/>
    </source>
</evidence>
<sequence>MRKTALITGATTGIGYELAKFFAMNDNDLILVARDRGKLSQIASEWRLEYQVCVDIIAVDLRDSQAPQVIMEKCADKEIDILVNNAGMGVYGNFTTNKLEDELSLIQVNISALTHLTKEISKQMIKRRQGKILNVAAASAFIPRSVMAVYDASKAYVVAFSEALAHELSKDHITVSVLCPGPTQTEFDRKANIGNHSQTKMTAEEVAKIAYRGLVENKRIIIPGTQNRLRTGTVSILPRKVIANISRKMQISSKRK</sequence>
<organism evidence="4 5">
    <name type="scientific">Polycladospora coralii</name>
    <dbReference type="NCBI Taxonomy" id="2771432"/>
    <lineage>
        <taxon>Bacteria</taxon>
        <taxon>Bacillati</taxon>
        <taxon>Bacillota</taxon>
        <taxon>Bacilli</taxon>
        <taxon>Bacillales</taxon>
        <taxon>Thermoactinomycetaceae</taxon>
        <taxon>Polycladospora</taxon>
    </lineage>
</organism>
<dbReference type="PRINTS" id="PR00081">
    <property type="entry name" value="GDHRDH"/>
</dbReference>
<evidence type="ECO:0000256" key="2">
    <source>
        <dbReference type="ARBA" id="ARBA00023002"/>
    </source>
</evidence>
<keyword evidence="5" id="KW-1185">Reference proteome</keyword>
<keyword evidence="2" id="KW-0560">Oxidoreductase</keyword>
<dbReference type="GO" id="GO:0016491">
    <property type="term" value="F:oxidoreductase activity"/>
    <property type="evidence" value="ECO:0007669"/>
    <property type="project" value="UniProtKB-KW"/>
</dbReference>
<dbReference type="InterPro" id="IPR036291">
    <property type="entry name" value="NAD(P)-bd_dom_sf"/>
</dbReference>
<accession>A0A926NCC8</accession>
<dbReference type="PIRSF" id="PIRSF000126">
    <property type="entry name" value="11-beta-HSD1"/>
    <property type="match status" value="1"/>
</dbReference>
<dbReference type="SUPFAM" id="SSF51735">
    <property type="entry name" value="NAD(P)-binding Rossmann-fold domains"/>
    <property type="match status" value="1"/>
</dbReference>
<gene>
    <name evidence="4" type="ORF">IC620_00390</name>
</gene>
<dbReference type="PANTHER" id="PTHR44196:SF2">
    <property type="entry name" value="SHORT-CHAIN DEHYDROGENASE-RELATED"/>
    <property type="match status" value="1"/>
</dbReference>
<dbReference type="Gene3D" id="3.40.50.720">
    <property type="entry name" value="NAD(P)-binding Rossmann-like Domain"/>
    <property type="match status" value="1"/>
</dbReference>
<dbReference type="InterPro" id="IPR002347">
    <property type="entry name" value="SDR_fam"/>
</dbReference>
<dbReference type="PRINTS" id="PR00080">
    <property type="entry name" value="SDRFAMILY"/>
</dbReference>